<comment type="catalytic activity">
    <reaction evidence="21">
        <text>hexadecanoyl-CoA + O2 = (2E)-hexadecenoyl-CoA + H2O2</text>
        <dbReference type="Rhea" id="RHEA:40167"/>
        <dbReference type="ChEBI" id="CHEBI:15379"/>
        <dbReference type="ChEBI" id="CHEBI:16240"/>
        <dbReference type="ChEBI" id="CHEBI:57379"/>
        <dbReference type="ChEBI" id="CHEBI:61526"/>
    </reaction>
    <physiologicalReaction direction="left-to-right" evidence="21">
        <dbReference type="Rhea" id="RHEA:40168"/>
    </physiologicalReaction>
</comment>
<evidence type="ECO:0000313" key="35">
    <source>
        <dbReference type="Proteomes" id="UP000010556"/>
    </source>
</evidence>
<comment type="catalytic activity">
    <reaction evidence="26">
        <text>tetradecanoyl-CoA + O2 = (2E)-tetradecenoyl-CoA + H2O2</text>
        <dbReference type="Rhea" id="RHEA:40183"/>
        <dbReference type="ChEBI" id="CHEBI:15379"/>
        <dbReference type="ChEBI" id="CHEBI:16240"/>
        <dbReference type="ChEBI" id="CHEBI:57385"/>
        <dbReference type="ChEBI" id="CHEBI:61405"/>
    </reaction>
    <physiologicalReaction direction="left-to-right" evidence="26">
        <dbReference type="Rhea" id="RHEA:40184"/>
    </physiologicalReaction>
</comment>
<evidence type="ECO:0000256" key="14">
    <source>
        <dbReference type="ARBA" id="ARBA00036338"/>
    </source>
</evidence>
<dbReference type="CDD" id="cd01150">
    <property type="entry name" value="AXO"/>
    <property type="match status" value="1"/>
</dbReference>
<dbReference type="InterPro" id="IPR006091">
    <property type="entry name" value="Acyl-CoA_Oxase/DH_mid-dom"/>
</dbReference>
<evidence type="ECO:0000256" key="7">
    <source>
        <dbReference type="ARBA" id="ARBA00022827"/>
    </source>
</evidence>
<evidence type="ECO:0000256" key="21">
    <source>
        <dbReference type="ARBA" id="ARBA00036893"/>
    </source>
</evidence>
<evidence type="ECO:0000259" key="33">
    <source>
        <dbReference type="Pfam" id="PF22924"/>
    </source>
</evidence>
<comment type="similarity">
    <text evidence="4 27">Belongs to the acyl-CoA oxidase family.</text>
</comment>
<dbReference type="Pfam" id="PF02770">
    <property type="entry name" value="Acyl-CoA_dh_M"/>
    <property type="match status" value="1"/>
</dbReference>
<evidence type="ECO:0000256" key="18">
    <source>
        <dbReference type="ARBA" id="ARBA00036704"/>
    </source>
</evidence>
<evidence type="ECO:0000256" key="28">
    <source>
        <dbReference type="PIRSR" id="PIRSR000168-1"/>
    </source>
</evidence>
<dbReference type="InterPro" id="IPR037069">
    <property type="entry name" value="AcylCoA_DH/ox_N_sf"/>
</dbReference>
<dbReference type="Pfam" id="PF22924">
    <property type="entry name" value="ACOX_C_alpha1"/>
    <property type="match status" value="1"/>
</dbReference>
<comment type="catalytic activity">
    <reaction evidence="25">
        <text>octadecanoyl-CoA + O2 = (2E)-octadecenoyl-CoA + H2O2</text>
        <dbReference type="Rhea" id="RHEA:38971"/>
        <dbReference type="ChEBI" id="CHEBI:15379"/>
        <dbReference type="ChEBI" id="CHEBI:16240"/>
        <dbReference type="ChEBI" id="CHEBI:57394"/>
        <dbReference type="ChEBI" id="CHEBI:71412"/>
    </reaction>
    <physiologicalReaction direction="left-to-right" evidence="25">
        <dbReference type="Rhea" id="RHEA:38972"/>
    </physiologicalReaction>
</comment>
<dbReference type="FunFam" id="1.20.140.10:FF:000005">
    <property type="entry name" value="Acyl-coenzyme A oxidase"/>
    <property type="match status" value="1"/>
</dbReference>
<evidence type="ECO:0000256" key="20">
    <source>
        <dbReference type="ARBA" id="ARBA00036791"/>
    </source>
</evidence>
<feature type="active site" description="Proton acceptor" evidence="28">
    <location>
        <position position="478"/>
    </location>
</feature>
<comment type="catalytic activity">
    <reaction evidence="15">
        <text>a 2,3-saturated acyl-CoA + O2 = a (2E)-enoyl-CoA + H2O2</text>
        <dbReference type="Rhea" id="RHEA:38959"/>
        <dbReference type="ChEBI" id="CHEBI:15379"/>
        <dbReference type="ChEBI" id="CHEBI:16240"/>
        <dbReference type="ChEBI" id="CHEBI:58856"/>
        <dbReference type="ChEBI" id="CHEBI:65111"/>
        <dbReference type="EC" id="1.3.3.6"/>
    </reaction>
    <physiologicalReaction direction="left-to-right" evidence="15">
        <dbReference type="Rhea" id="RHEA:38960"/>
    </physiologicalReaction>
</comment>
<evidence type="ECO:0000259" key="31">
    <source>
        <dbReference type="Pfam" id="PF02770"/>
    </source>
</evidence>
<dbReference type="SUPFAM" id="SSF56645">
    <property type="entry name" value="Acyl-CoA dehydrogenase NM domain-like"/>
    <property type="match status" value="2"/>
</dbReference>
<dbReference type="FunFam" id="1.20.140.10:FF:000007">
    <property type="entry name" value="Acyl-coenzyme A oxidase"/>
    <property type="match status" value="1"/>
</dbReference>
<evidence type="ECO:0000256" key="9">
    <source>
        <dbReference type="ARBA" id="ARBA00022990"/>
    </source>
</evidence>
<keyword evidence="5" id="KW-0597">Phosphoprotein</keyword>
<evidence type="ECO:0000256" key="10">
    <source>
        <dbReference type="ARBA" id="ARBA00023002"/>
    </source>
</evidence>
<reference evidence="35" key="1">
    <citation type="journal article" date="2013" name="Science">
        <title>Comparative analysis of bat genomes provides insight into the evolution of flight and immunity.</title>
        <authorList>
            <person name="Zhang G."/>
            <person name="Cowled C."/>
            <person name="Shi Z."/>
            <person name="Huang Z."/>
            <person name="Bishop-Lilly K.A."/>
            <person name="Fang X."/>
            <person name="Wynne J.W."/>
            <person name="Xiong Z."/>
            <person name="Baker M.L."/>
            <person name="Zhao W."/>
            <person name="Tachedjian M."/>
            <person name="Zhu Y."/>
            <person name="Zhou P."/>
            <person name="Jiang X."/>
            <person name="Ng J."/>
            <person name="Yang L."/>
            <person name="Wu L."/>
            <person name="Xiao J."/>
            <person name="Feng Y."/>
            <person name="Chen Y."/>
            <person name="Sun X."/>
            <person name="Zhang Y."/>
            <person name="Marsh G.A."/>
            <person name="Crameri G."/>
            <person name="Broder C.C."/>
            <person name="Frey K.G."/>
            <person name="Wang L.F."/>
            <person name="Wang J."/>
        </authorList>
    </citation>
    <scope>NUCLEOTIDE SEQUENCE [LARGE SCALE GENOMIC DNA]</scope>
</reference>
<evidence type="ECO:0000256" key="4">
    <source>
        <dbReference type="ARBA" id="ARBA00006288"/>
    </source>
</evidence>
<evidence type="ECO:0000256" key="15">
    <source>
        <dbReference type="ARBA" id="ARBA00036397"/>
    </source>
</evidence>
<proteinExistence type="inferred from homology"/>
<evidence type="ECO:0000256" key="2">
    <source>
        <dbReference type="ARBA" id="ARBA00004275"/>
    </source>
</evidence>
<keyword evidence="8" id="KW-0276">Fatty acid metabolism</keyword>
<dbReference type="InterPro" id="IPR009100">
    <property type="entry name" value="AcylCoA_DH/oxidase_NM_dom_sf"/>
</dbReference>
<evidence type="ECO:0000256" key="24">
    <source>
        <dbReference type="ARBA" id="ARBA00048405"/>
    </source>
</evidence>
<evidence type="ECO:0000259" key="32">
    <source>
        <dbReference type="Pfam" id="PF14749"/>
    </source>
</evidence>
<dbReference type="GO" id="GO:0003997">
    <property type="term" value="F:acyl-CoA oxidase activity"/>
    <property type="evidence" value="ECO:0007669"/>
    <property type="project" value="UniProtKB-EC"/>
</dbReference>
<evidence type="ECO:0000256" key="11">
    <source>
        <dbReference type="ARBA" id="ARBA00023098"/>
    </source>
</evidence>
<dbReference type="InterPro" id="IPR034171">
    <property type="entry name" value="ACO"/>
</dbReference>
<evidence type="ECO:0000256" key="17">
    <source>
        <dbReference type="ARBA" id="ARBA00036444"/>
    </source>
</evidence>
<comment type="catalytic activity">
    <reaction evidence="19">
        <text>glutaryl-CoA + O2 = (2E)-glutaconyl-CoA + H2O2</text>
        <dbReference type="Rhea" id="RHEA:40315"/>
        <dbReference type="ChEBI" id="CHEBI:15379"/>
        <dbReference type="ChEBI" id="CHEBI:16240"/>
        <dbReference type="ChEBI" id="CHEBI:57353"/>
        <dbReference type="ChEBI" id="CHEBI:57378"/>
    </reaction>
    <physiologicalReaction direction="left-to-right" evidence="19">
        <dbReference type="Rhea" id="RHEA:40316"/>
    </physiologicalReaction>
</comment>
<dbReference type="Gene3D" id="1.10.540.10">
    <property type="entry name" value="Acyl-CoA dehydrogenase/oxidase, N-terminal domain"/>
    <property type="match status" value="1"/>
</dbReference>
<comment type="catalytic activity">
    <reaction evidence="23">
        <text>octanoyl-CoA + O2 = (2E)-octenoyl-CoA + H2O2</text>
        <dbReference type="Rhea" id="RHEA:40175"/>
        <dbReference type="ChEBI" id="CHEBI:15379"/>
        <dbReference type="ChEBI" id="CHEBI:16240"/>
        <dbReference type="ChEBI" id="CHEBI:57386"/>
        <dbReference type="ChEBI" id="CHEBI:62242"/>
    </reaction>
    <physiologicalReaction direction="left-to-right" evidence="23">
        <dbReference type="Rhea" id="RHEA:40176"/>
    </physiologicalReaction>
</comment>
<keyword evidence="9" id="KW-0007">Acetylation</keyword>
<protein>
    <recommendedName>
        <fullName evidence="27">Acyl-coenzyme A oxidase</fullName>
    </recommendedName>
</protein>
<dbReference type="InterPro" id="IPR036250">
    <property type="entry name" value="AcylCo_DH-like_C"/>
</dbReference>
<keyword evidence="12" id="KW-0576">Peroxisome</keyword>
<evidence type="ECO:0000256" key="23">
    <source>
        <dbReference type="ARBA" id="ARBA00048334"/>
    </source>
</evidence>
<dbReference type="GO" id="GO:0005777">
    <property type="term" value="C:peroxisome"/>
    <property type="evidence" value="ECO:0007669"/>
    <property type="project" value="UniProtKB-SubCell"/>
</dbReference>
<dbReference type="FunFam" id="2.40.110.10:FF:000003">
    <property type="entry name" value="Acyl-coenzyme A oxidase"/>
    <property type="match status" value="1"/>
</dbReference>
<comment type="subcellular location">
    <subcellularLocation>
        <location evidence="2">Peroxisome</location>
    </subcellularLocation>
</comment>
<gene>
    <name evidence="34" type="ORF">MDA_GLEAN10013636</name>
</gene>
<evidence type="ECO:0000256" key="27">
    <source>
        <dbReference type="PIRNR" id="PIRNR000168"/>
    </source>
</evidence>
<organism evidence="34 35">
    <name type="scientific">Myotis davidii</name>
    <name type="common">David's myotis</name>
    <dbReference type="NCBI Taxonomy" id="225400"/>
    <lineage>
        <taxon>Eukaryota</taxon>
        <taxon>Metazoa</taxon>
        <taxon>Chordata</taxon>
        <taxon>Craniata</taxon>
        <taxon>Vertebrata</taxon>
        <taxon>Euteleostomi</taxon>
        <taxon>Mammalia</taxon>
        <taxon>Eutheria</taxon>
        <taxon>Laurasiatheria</taxon>
        <taxon>Chiroptera</taxon>
        <taxon>Yangochiroptera</taxon>
        <taxon>Vespertilionidae</taxon>
        <taxon>Myotis</taxon>
    </lineage>
</organism>
<evidence type="ECO:0000256" key="22">
    <source>
        <dbReference type="ARBA" id="ARBA00045478"/>
    </source>
</evidence>
<feature type="domain" description="Acyl-CoA oxidase/dehydrogenase middle" evidence="31">
    <location>
        <begin position="193"/>
        <end position="300"/>
    </location>
</feature>
<dbReference type="eggNOG" id="KOG0136">
    <property type="taxonomic scope" value="Eukaryota"/>
</dbReference>
<evidence type="ECO:0000256" key="25">
    <source>
        <dbReference type="ARBA" id="ARBA00048450"/>
    </source>
</evidence>
<evidence type="ECO:0000256" key="13">
    <source>
        <dbReference type="ARBA" id="ARBA00036151"/>
    </source>
</evidence>
<evidence type="ECO:0000256" key="16">
    <source>
        <dbReference type="ARBA" id="ARBA00036399"/>
    </source>
</evidence>
<dbReference type="InterPro" id="IPR046373">
    <property type="entry name" value="Acyl-CoA_Oxase/DH_mid-dom_sf"/>
</dbReference>
<sequence>MAVTMNEDLRRERASASFNRELLTHILDGSPENTRRRREIENLILNDPDFKHEDLNFLTRSQRYEVAVRKSATLVKKIREFGISDPDEIMWFKKLHMINFVEPVGLNFSMFIPTLLNQGTSAQKEKWLLPAQGLQIIGTYAQTELGHGKPAILLAHWSPETLELYQQQLSKATAEQQERFFMPAWNLEVIGTYAQTEMGHGTHLRGLETTATYDPETQEFVLNSPTVTSIKWWPGGLGKTSNHAIVLAQLYTQGKCYGLHAFIVPIREIGTHKPLPGITVGDIGPKFGYDEMDNGYLKMDHYRIPRENMLMKYAQVKPDGTYVKPVSNKLTYGTMVFIRSFLVGEAARSLAKACTIAIRYSAVRHQSEIKPGEPEPQILDFQTQQYKLFPLLATAYAFHFVGAYMKETYHRINEDIGQGDLSELPELHALTAGLKAFTSWTTNAAIEACRMACGGHGYSHCSGLPNIYVTFTPTCTFEGENTVMMLQTARFLMKSYDQVHSGKLVCGMVSYLNDLPSQRIQPQQVAVWPTVVDINSPHSLTEAYRLRAARLVEIAAKNLQTEVSHRKSKEVAWNLTSVDLVRASEAHCHYVTVKLFSEQLLKVQDKPTQAVLRNLCLLYSLYGISQKAGDFLQENILTDSQITQVHQRIKELLTVIRPDAVTLVDAFDFQDVSLGSVLGRYDGNVYENLFEWAKNSPLNKDEVHESFYKHLKPLQSKL</sequence>
<dbReference type="PANTHER" id="PTHR10909:SF250">
    <property type="entry name" value="PEROXISOMAL ACYL-COENZYME A OXIDASE 1"/>
    <property type="match status" value="1"/>
</dbReference>
<dbReference type="GO" id="GO:0071949">
    <property type="term" value="F:FAD binding"/>
    <property type="evidence" value="ECO:0007669"/>
    <property type="project" value="InterPro"/>
</dbReference>
<name>L5MDE3_MYODS</name>
<dbReference type="SUPFAM" id="SSF47203">
    <property type="entry name" value="Acyl-CoA dehydrogenase C-terminal domain-like"/>
    <property type="match status" value="2"/>
</dbReference>
<comment type="catalytic activity">
    <reaction evidence="20">
        <text>dodecanoyl-CoA + O2 = (2E)-dodecenoyl-CoA + H2O2</text>
        <dbReference type="Rhea" id="RHEA:40171"/>
        <dbReference type="ChEBI" id="CHEBI:15379"/>
        <dbReference type="ChEBI" id="CHEBI:16240"/>
        <dbReference type="ChEBI" id="CHEBI:57330"/>
        <dbReference type="ChEBI" id="CHEBI:57375"/>
    </reaction>
    <physiologicalReaction direction="left-to-right" evidence="20">
        <dbReference type="Rhea" id="RHEA:40172"/>
    </physiologicalReaction>
</comment>
<comment type="catalytic activity">
    <reaction evidence="14">
        <text>(6Z,9Z,12Z,15Z,18Z,21Z)-tetracosahexaenoyl-CoA + O2 = (2E,6Z,9Z,12Z,15Z,18Z,21Z)-tetracosaheptaenoyl-CoA + H2O2</text>
        <dbReference type="Rhea" id="RHEA:39119"/>
        <dbReference type="ChEBI" id="CHEBI:15379"/>
        <dbReference type="ChEBI" id="CHEBI:16240"/>
        <dbReference type="ChEBI" id="CHEBI:74086"/>
        <dbReference type="ChEBI" id="CHEBI:76360"/>
    </reaction>
    <physiologicalReaction direction="left-to-right" evidence="14">
        <dbReference type="Rhea" id="RHEA:39120"/>
    </physiologicalReaction>
</comment>
<comment type="catalytic activity">
    <reaction evidence="16">
        <text>hexanoyl-CoA + O2 = (2E)-hexenoyl-CoA + H2O2</text>
        <dbReference type="Rhea" id="RHEA:40311"/>
        <dbReference type="ChEBI" id="CHEBI:15379"/>
        <dbReference type="ChEBI" id="CHEBI:16240"/>
        <dbReference type="ChEBI" id="CHEBI:62077"/>
        <dbReference type="ChEBI" id="CHEBI:62620"/>
    </reaction>
    <physiologicalReaction direction="left-to-right" evidence="16">
        <dbReference type="Rhea" id="RHEA:40312"/>
    </physiologicalReaction>
</comment>
<keyword evidence="10" id="KW-0560">Oxidoreductase</keyword>
<keyword evidence="6 27" id="KW-0285">Flavoprotein</keyword>
<keyword evidence="7 27" id="KW-0274">FAD</keyword>
<evidence type="ECO:0000256" key="3">
    <source>
        <dbReference type="ARBA" id="ARBA00004846"/>
    </source>
</evidence>
<dbReference type="Gene3D" id="2.40.110.10">
    <property type="entry name" value="Butyryl-CoA Dehydrogenase, subunit A, domain 2"/>
    <property type="match status" value="1"/>
</dbReference>
<comment type="function">
    <text evidence="22">Involved in the initial and rate-limiting step of peroxisomal beta-oxidation of straight-chain saturated and unsaturated very-long-chain fatty acids. Catalyzes the desaturation of fatty acyl-CoAs such as palmitoyl-CoA (hexadecanoyl-CoA) to 2-trans-enoyl-CoAs ((2E)-enoyl-CoAs) such as (2E)-hexadecenoyl-CoA, and donates electrons directly to molecular oxygen (O(2)), thereby producing hydrogen peroxide (H(2)O(2)).</text>
</comment>
<dbReference type="EMBL" id="KB102164">
    <property type="protein sequence ID" value="ELK35758.1"/>
    <property type="molecule type" value="Genomic_DNA"/>
</dbReference>
<evidence type="ECO:0000256" key="19">
    <source>
        <dbReference type="ARBA" id="ARBA00036750"/>
    </source>
</evidence>
<dbReference type="Pfam" id="PF01756">
    <property type="entry name" value="ACOX"/>
    <property type="match status" value="1"/>
</dbReference>
<accession>L5MDE3</accession>
<dbReference type="GO" id="GO:0033540">
    <property type="term" value="P:fatty acid beta-oxidation using acyl-CoA oxidase"/>
    <property type="evidence" value="ECO:0007669"/>
    <property type="project" value="InterPro"/>
</dbReference>
<feature type="domain" description="Acyl-CoA oxidase C-terminal" evidence="30">
    <location>
        <begin position="537"/>
        <end position="714"/>
    </location>
</feature>
<dbReference type="AlphaFoldDB" id="L5MDE3"/>
<dbReference type="PANTHER" id="PTHR10909">
    <property type="entry name" value="ELECTRON TRANSPORT OXIDOREDUCTASE"/>
    <property type="match status" value="1"/>
</dbReference>
<evidence type="ECO:0000256" key="8">
    <source>
        <dbReference type="ARBA" id="ARBA00022832"/>
    </source>
</evidence>
<dbReference type="FunFam" id="1.10.540.10:FF:000006">
    <property type="entry name" value="Acyl-coenzyme A oxidase"/>
    <property type="match status" value="1"/>
</dbReference>
<dbReference type="Gene3D" id="1.20.140.10">
    <property type="entry name" value="Butyryl-CoA Dehydrogenase, subunit A, domain 3"/>
    <property type="match status" value="2"/>
</dbReference>
<keyword evidence="35" id="KW-1185">Reference proteome</keyword>
<dbReference type="Proteomes" id="UP000010556">
    <property type="component" value="Unassembled WGS sequence"/>
</dbReference>
<comment type="cofactor">
    <cofactor evidence="1">
        <name>FAD</name>
        <dbReference type="ChEBI" id="CHEBI:57692"/>
    </cofactor>
</comment>
<comment type="catalytic activity">
    <reaction evidence="17">
        <text>(5Z,8Z,11Z,14Z,17Z)-eicosapentaenoyl-CoA + O2 = (2E,5Z,8Z,11Z,14Z,17Z)-eicosahexaenoyl-CoA + H2O2</text>
        <dbReference type="Rhea" id="RHEA:69643"/>
        <dbReference type="ChEBI" id="CHEBI:15379"/>
        <dbReference type="ChEBI" id="CHEBI:16240"/>
        <dbReference type="ChEBI" id="CHEBI:73862"/>
        <dbReference type="ChEBI" id="CHEBI:187901"/>
    </reaction>
    <physiologicalReaction direction="left-to-right" evidence="17">
        <dbReference type="Rhea" id="RHEA:69644"/>
    </physiologicalReaction>
</comment>
<dbReference type="GO" id="GO:0000038">
    <property type="term" value="P:very long-chain fatty acid metabolic process"/>
    <property type="evidence" value="ECO:0007669"/>
    <property type="project" value="TreeGrafter"/>
</dbReference>
<dbReference type="InterPro" id="IPR055060">
    <property type="entry name" value="ACOX_C_alpha1"/>
</dbReference>
<comment type="catalytic activity">
    <reaction evidence="24">
        <text>tetracosanoyl-CoA + O2 = (2E)-tetracosenoyl-CoA + H2O2</text>
        <dbReference type="Rhea" id="RHEA:40319"/>
        <dbReference type="ChEBI" id="CHEBI:15379"/>
        <dbReference type="ChEBI" id="CHEBI:16240"/>
        <dbReference type="ChEBI" id="CHEBI:65052"/>
        <dbReference type="ChEBI" id="CHEBI:74693"/>
    </reaction>
    <physiologicalReaction direction="left-to-right" evidence="24">
        <dbReference type="Rhea" id="RHEA:40320"/>
    </physiologicalReaction>
</comment>
<evidence type="ECO:0000256" key="29">
    <source>
        <dbReference type="PIRSR" id="PIRSR000168-2"/>
    </source>
</evidence>
<evidence type="ECO:0000256" key="1">
    <source>
        <dbReference type="ARBA" id="ARBA00001974"/>
    </source>
</evidence>
<evidence type="ECO:0000256" key="6">
    <source>
        <dbReference type="ARBA" id="ARBA00022630"/>
    </source>
</evidence>
<dbReference type="GO" id="GO:0055088">
    <property type="term" value="P:lipid homeostasis"/>
    <property type="evidence" value="ECO:0007669"/>
    <property type="project" value="TreeGrafter"/>
</dbReference>
<feature type="domain" description="Acyl-CoA oxidase C-alpha1" evidence="33">
    <location>
        <begin position="332"/>
        <end position="493"/>
    </location>
</feature>
<dbReference type="InterPro" id="IPR029320">
    <property type="entry name" value="Acyl-CoA_ox_N"/>
</dbReference>
<comment type="catalytic activity">
    <reaction evidence="13">
        <text>decanoyl-CoA + O2 = (2E)-decenoyl-CoA + H2O2</text>
        <dbReference type="Rhea" id="RHEA:40179"/>
        <dbReference type="ChEBI" id="CHEBI:15379"/>
        <dbReference type="ChEBI" id="CHEBI:16240"/>
        <dbReference type="ChEBI" id="CHEBI:61406"/>
        <dbReference type="ChEBI" id="CHEBI:61430"/>
    </reaction>
    <physiologicalReaction direction="left-to-right" evidence="13">
        <dbReference type="Rhea" id="RHEA:40180"/>
    </physiologicalReaction>
</comment>
<evidence type="ECO:0000256" key="5">
    <source>
        <dbReference type="ARBA" id="ARBA00022553"/>
    </source>
</evidence>
<comment type="pathway">
    <text evidence="3">Lipid metabolism; peroxisomal fatty acid beta-oxidation.</text>
</comment>
<evidence type="ECO:0000256" key="12">
    <source>
        <dbReference type="ARBA" id="ARBA00023140"/>
    </source>
</evidence>
<feature type="binding site" evidence="29">
    <location>
        <position position="196"/>
    </location>
    <ligand>
        <name>FAD</name>
        <dbReference type="ChEBI" id="CHEBI:57692"/>
    </ligand>
</feature>
<dbReference type="InterPro" id="IPR002655">
    <property type="entry name" value="Acyl-CoA_oxidase_C"/>
</dbReference>
<evidence type="ECO:0000313" key="34">
    <source>
        <dbReference type="EMBL" id="ELK35758.1"/>
    </source>
</evidence>
<dbReference type="Pfam" id="PF14749">
    <property type="entry name" value="Acyl-CoA_ox_N"/>
    <property type="match status" value="1"/>
</dbReference>
<dbReference type="InterPro" id="IPR012258">
    <property type="entry name" value="Acyl-CoA_oxidase"/>
</dbReference>
<feature type="binding site" evidence="29">
    <location>
        <position position="235"/>
    </location>
    <ligand>
        <name>FAD</name>
        <dbReference type="ChEBI" id="CHEBI:57692"/>
    </ligand>
</feature>
<comment type="catalytic activity">
    <reaction evidence="18">
        <text>hexadecanedioyl-CoA + O2 = (2E)-hexadecenedioyl-CoA + H2O2</text>
        <dbReference type="Rhea" id="RHEA:40275"/>
        <dbReference type="ChEBI" id="CHEBI:15379"/>
        <dbReference type="ChEBI" id="CHEBI:16240"/>
        <dbReference type="ChEBI" id="CHEBI:77075"/>
        <dbReference type="ChEBI" id="CHEBI:77085"/>
    </reaction>
    <physiologicalReaction direction="left-to-right" evidence="18">
        <dbReference type="Rhea" id="RHEA:40276"/>
    </physiologicalReaction>
</comment>
<feature type="domain" description="Acyl-coenzyme A oxidase N-terminal" evidence="32">
    <location>
        <begin position="20"/>
        <end position="137"/>
    </location>
</feature>
<dbReference type="GO" id="GO:0005504">
    <property type="term" value="F:fatty acid binding"/>
    <property type="evidence" value="ECO:0007669"/>
    <property type="project" value="InterPro"/>
</dbReference>
<keyword evidence="11" id="KW-0443">Lipid metabolism</keyword>
<dbReference type="PIRSF" id="PIRSF000168">
    <property type="entry name" value="Acyl-CoA_oxidase"/>
    <property type="match status" value="1"/>
</dbReference>
<evidence type="ECO:0000259" key="30">
    <source>
        <dbReference type="Pfam" id="PF01756"/>
    </source>
</evidence>
<evidence type="ECO:0000256" key="26">
    <source>
        <dbReference type="ARBA" id="ARBA00048946"/>
    </source>
</evidence>